<evidence type="ECO:0000256" key="9">
    <source>
        <dbReference type="ARBA" id="ARBA00023136"/>
    </source>
</evidence>
<dbReference type="STRING" id="1797785.A3B45_01545"/>
<keyword evidence="4" id="KW-0210">Decarboxylase</keyword>
<reference evidence="14 15" key="1">
    <citation type="journal article" date="2016" name="Nat. Commun.">
        <title>Thousands of microbial genomes shed light on interconnected biogeochemical processes in an aquifer system.</title>
        <authorList>
            <person name="Anantharaman K."/>
            <person name="Brown C.T."/>
            <person name="Hug L.A."/>
            <person name="Sharon I."/>
            <person name="Castelle C.J."/>
            <person name="Probst A.J."/>
            <person name="Thomas B.C."/>
            <person name="Singh A."/>
            <person name="Wilkins M.J."/>
            <person name="Karaoz U."/>
            <person name="Brodie E.L."/>
            <person name="Williams K.H."/>
            <person name="Hubbard S.S."/>
            <person name="Banfield J.F."/>
        </authorList>
    </citation>
    <scope>NUCLEOTIDE SEQUENCE [LARGE SCALE GENOMIC DNA]</scope>
</reference>
<dbReference type="EMBL" id="MFDM01000024">
    <property type="protein sequence ID" value="OGE42469.1"/>
    <property type="molecule type" value="Genomic_DNA"/>
</dbReference>
<dbReference type="CDD" id="cd05230">
    <property type="entry name" value="UGD_SDR_e"/>
    <property type="match status" value="1"/>
</dbReference>
<dbReference type="AlphaFoldDB" id="A0A1F5KNR2"/>
<organism evidence="14 15">
    <name type="scientific">Candidatus Daviesbacteria bacterium RIFCSPLOWO2_01_FULL_39_12</name>
    <dbReference type="NCBI Taxonomy" id="1797785"/>
    <lineage>
        <taxon>Bacteria</taxon>
        <taxon>Candidatus Daviesiibacteriota</taxon>
    </lineage>
</organism>
<accession>A0A1F5KNR2</accession>
<keyword evidence="5" id="KW-0735">Signal-anchor</keyword>
<evidence type="ECO:0000256" key="5">
    <source>
        <dbReference type="ARBA" id="ARBA00022968"/>
    </source>
</evidence>
<keyword evidence="3" id="KW-0812">Transmembrane</keyword>
<evidence type="ECO:0000256" key="10">
    <source>
        <dbReference type="ARBA" id="ARBA00023180"/>
    </source>
</evidence>
<dbReference type="Gene3D" id="3.40.50.720">
    <property type="entry name" value="NAD(P)-binding Rossmann-like Domain"/>
    <property type="match status" value="1"/>
</dbReference>
<keyword evidence="6" id="KW-1133">Transmembrane helix</keyword>
<dbReference type="Proteomes" id="UP000178565">
    <property type="component" value="Unassembled WGS sequence"/>
</dbReference>
<evidence type="ECO:0000256" key="12">
    <source>
        <dbReference type="ARBA" id="ARBA00037859"/>
    </source>
</evidence>
<dbReference type="InterPro" id="IPR044516">
    <property type="entry name" value="UXS-like"/>
</dbReference>
<evidence type="ECO:0000313" key="14">
    <source>
        <dbReference type="EMBL" id="OGE42469.1"/>
    </source>
</evidence>
<dbReference type="SUPFAM" id="SSF51735">
    <property type="entry name" value="NAD(P)-binding Rossmann-fold domains"/>
    <property type="match status" value="1"/>
</dbReference>
<evidence type="ECO:0000256" key="4">
    <source>
        <dbReference type="ARBA" id="ARBA00022793"/>
    </source>
</evidence>
<feature type="domain" description="NAD-dependent epimerase/dehydratase" evidence="13">
    <location>
        <begin position="3"/>
        <end position="243"/>
    </location>
</feature>
<comment type="subcellular location">
    <subcellularLocation>
        <location evidence="2">Golgi apparatus membrane</location>
        <topology evidence="2">Single-pass type II membrane protein</topology>
    </subcellularLocation>
    <subcellularLocation>
        <location evidence="12">Golgi apparatus</location>
        <location evidence="12">Golgi stack membrane</location>
    </subcellularLocation>
</comment>
<gene>
    <name evidence="14" type="ORF">A3B45_01545</name>
</gene>
<keyword evidence="10" id="KW-0325">Glycoprotein</keyword>
<dbReference type="GO" id="GO:0033320">
    <property type="term" value="P:UDP-D-xylose biosynthetic process"/>
    <property type="evidence" value="ECO:0007669"/>
    <property type="project" value="UniProtKB-UniPathway"/>
</dbReference>
<protein>
    <recommendedName>
        <fullName evidence="13">NAD-dependent epimerase/dehydratase domain-containing protein</fullName>
    </recommendedName>
</protein>
<sequence>MTIVVTGGAGFLGSHLCDKLLELGHEVICIDNLLTGSEENIKHLEENTNFKFINYDVVNGLPEGLEADQIYHLASPASPNHHNPKSYTSLPFETMQVNSLGTWQLCETAVKMGAKFLFSSTSEVYGDPLEHPQKEDYRGNVSTTGPRSVYDESKRFGETITSAFVRSKGLDGRIVRIFNTYGPKMSEDGRVVIEFVTAALNNKSFPVFGDGKQTRSFCFVSDMVDGIVAAMEKGLKGEIYNLGNPDEFTILDLAEKVKQLTGSTSAVEYQPLPEDDPKQRCPDIGKAKQKLGWEPKIELEEGLKKLIDYLKSKEAEVFLKK</sequence>
<evidence type="ECO:0000256" key="1">
    <source>
        <dbReference type="ARBA" id="ARBA00001911"/>
    </source>
</evidence>
<keyword evidence="11" id="KW-0456">Lyase</keyword>
<name>A0A1F5KNR2_9BACT</name>
<evidence type="ECO:0000313" key="15">
    <source>
        <dbReference type="Proteomes" id="UP000178565"/>
    </source>
</evidence>
<dbReference type="InterPro" id="IPR036291">
    <property type="entry name" value="NAD(P)-bd_dom_sf"/>
</dbReference>
<evidence type="ECO:0000256" key="3">
    <source>
        <dbReference type="ARBA" id="ARBA00022692"/>
    </source>
</evidence>
<dbReference type="InterPro" id="IPR001509">
    <property type="entry name" value="Epimerase_deHydtase"/>
</dbReference>
<dbReference type="GO" id="GO:0070403">
    <property type="term" value="F:NAD+ binding"/>
    <property type="evidence" value="ECO:0007669"/>
    <property type="project" value="InterPro"/>
</dbReference>
<dbReference type="PRINTS" id="PR01713">
    <property type="entry name" value="NUCEPIMERASE"/>
</dbReference>
<evidence type="ECO:0000256" key="6">
    <source>
        <dbReference type="ARBA" id="ARBA00022989"/>
    </source>
</evidence>
<dbReference type="PANTHER" id="PTHR43078">
    <property type="entry name" value="UDP-GLUCURONIC ACID DECARBOXYLASE-RELATED"/>
    <property type="match status" value="1"/>
</dbReference>
<dbReference type="PANTHER" id="PTHR43078:SF6">
    <property type="entry name" value="UDP-GLUCURONIC ACID DECARBOXYLASE 1"/>
    <property type="match status" value="1"/>
</dbReference>
<evidence type="ECO:0000256" key="2">
    <source>
        <dbReference type="ARBA" id="ARBA00004323"/>
    </source>
</evidence>
<evidence type="ECO:0000256" key="8">
    <source>
        <dbReference type="ARBA" id="ARBA00023034"/>
    </source>
</evidence>
<evidence type="ECO:0000256" key="11">
    <source>
        <dbReference type="ARBA" id="ARBA00023239"/>
    </source>
</evidence>
<dbReference type="GO" id="GO:0005737">
    <property type="term" value="C:cytoplasm"/>
    <property type="evidence" value="ECO:0007669"/>
    <property type="project" value="TreeGrafter"/>
</dbReference>
<keyword evidence="7" id="KW-0520">NAD</keyword>
<comment type="caution">
    <text evidence="14">The sequence shown here is derived from an EMBL/GenBank/DDBJ whole genome shotgun (WGS) entry which is preliminary data.</text>
</comment>
<comment type="cofactor">
    <cofactor evidence="1">
        <name>NAD(+)</name>
        <dbReference type="ChEBI" id="CHEBI:57540"/>
    </cofactor>
</comment>
<dbReference type="Pfam" id="PF01370">
    <property type="entry name" value="Epimerase"/>
    <property type="match status" value="1"/>
</dbReference>
<dbReference type="GO" id="GO:0048040">
    <property type="term" value="F:UDP-glucuronate decarboxylase activity"/>
    <property type="evidence" value="ECO:0007669"/>
    <property type="project" value="TreeGrafter"/>
</dbReference>
<dbReference type="FunFam" id="3.40.50.720:FF:000065">
    <property type="entry name" value="UDP-glucuronic acid decarboxylase 1"/>
    <property type="match status" value="1"/>
</dbReference>
<dbReference type="GO" id="GO:0042732">
    <property type="term" value="P:D-xylose metabolic process"/>
    <property type="evidence" value="ECO:0007669"/>
    <property type="project" value="InterPro"/>
</dbReference>
<evidence type="ECO:0000259" key="13">
    <source>
        <dbReference type="Pfam" id="PF01370"/>
    </source>
</evidence>
<evidence type="ECO:0000256" key="7">
    <source>
        <dbReference type="ARBA" id="ARBA00023027"/>
    </source>
</evidence>
<keyword evidence="8" id="KW-0333">Golgi apparatus</keyword>
<proteinExistence type="predicted"/>
<keyword evidence="9" id="KW-0472">Membrane</keyword>
<dbReference type="UniPathway" id="UPA00796">
    <property type="reaction ID" value="UER00771"/>
</dbReference>